<evidence type="ECO:0000259" key="1">
    <source>
        <dbReference type="Pfam" id="PF08241"/>
    </source>
</evidence>
<dbReference type="VEuPathDB" id="FungiDB:jhhlp_007557"/>
<dbReference type="Gene3D" id="3.40.50.150">
    <property type="entry name" value="Vaccinia Virus protein VP39"/>
    <property type="match status" value="1"/>
</dbReference>
<comment type="caution">
    <text evidence="2">The sequence shown here is derived from an EMBL/GenBank/DDBJ whole genome shotgun (WGS) entry which is preliminary data.</text>
</comment>
<gene>
    <name evidence="2" type="ORF">jhhlp_007557</name>
</gene>
<dbReference type="STRING" id="41688.A0A2N3MZX5"/>
<dbReference type="AlphaFoldDB" id="A0A2N3MZX5"/>
<sequence>MRNHDFVKNAAVVLLYGGLDVEVVGFITLRDLAIEAKIRSLGRFGGEYERQQPKALGQDFTGWVSAYDGSPLGHAEMNEWLDDTIEMIFTSSHRHPLDVLELGTGSGMILSNLAESLRSYHGIELSRAAVDFVTMRARSIPSWQITNITCISQGSATDLQILESASPSVAIVNSVAQYFPSQDYLSKVVEGILHLGSIRIIIFHDVRSHALREEFLHKQAIKSRSAGRGNTLSAVVWTQFSIVARQLAEAGLGSASQRIAKGARWQEIYESVQAQLLEHIILDDVIIVDKVPTNASDEVDYKVLAKLV</sequence>
<reference evidence="2 3" key="1">
    <citation type="journal article" date="2017" name="G3 (Bethesda)">
        <title>First Draft Genome Sequence of the Pathogenic Fungus Lomentospora prolificans (Formerly Scedosporium prolificans).</title>
        <authorList>
            <person name="Luo R."/>
            <person name="Zimin A."/>
            <person name="Workman R."/>
            <person name="Fan Y."/>
            <person name="Pertea G."/>
            <person name="Grossman N."/>
            <person name="Wear M.P."/>
            <person name="Jia B."/>
            <person name="Miller H."/>
            <person name="Casadevall A."/>
            <person name="Timp W."/>
            <person name="Zhang S.X."/>
            <person name="Salzberg S.L."/>
        </authorList>
    </citation>
    <scope>NUCLEOTIDE SEQUENCE [LARGE SCALE GENOMIC DNA]</scope>
    <source>
        <strain evidence="2 3">JHH-5317</strain>
    </source>
</reference>
<dbReference type="Proteomes" id="UP000233524">
    <property type="component" value="Unassembled WGS sequence"/>
</dbReference>
<dbReference type="Pfam" id="PF08241">
    <property type="entry name" value="Methyltransf_11"/>
    <property type="match status" value="1"/>
</dbReference>
<name>A0A2N3MZX5_9PEZI</name>
<dbReference type="GO" id="GO:0008757">
    <property type="term" value="F:S-adenosylmethionine-dependent methyltransferase activity"/>
    <property type="evidence" value="ECO:0007669"/>
    <property type="project" value="InterPro"/>
</dbReference>
<protein>
    <recommendedName>
        <fullName evidence="1">Methyltransferase type 11 domain-containing protein</fullName>
    </recommendedName>
</protein>
<dbReference type="OrthoDB" id="416786at2759"/>
<accession>A0A2N3MZX5</accession>
<dbReference type="InterPro" id="IPR013216">
    <property type="entry name" value="Methyltransf_11"/>
</dbReference>
<dbReference type="InterPro" id="IPR029063">
    <property type="entry name" value="SAM-dependent_MTases_sf"/>
</dbReference>
<feature type="domain" description="Methyltransferase type 11" evidence="1">
    <location>
        <begin position="100"/>
        <end position="184"/>
    </location>
</feature>
<evidence type="ECO:0000313" key="3">
    <source>
        <dbReference type="Proteomes" id="UP000233524"/>
    </source>
</evidence>
<keyword evidence="3" id="KW-1185">Reference proteome</keyword>
<dbReference type="InParanoid" id="A0A2N3MZX5"/>
<organism evidence="2 3">
    <name type="scientific">Lomentospora prolificans</name>
    <dbReference type="NCBI Taxonomy" id="41688"/>
    <lineage>
        <taxon>Eukaryota</taxon>
        <taxon>Fungi</taxon>
        <taxon>Dikarya</taxon>
        <taxon>Ascomycota</taxon>
        <taxon>Pezizomycotina</taxon>
        <taxon>Sordariomycetes</taxon>
        <taxon>Hypocreomycetidae</taxon>
        <taxon>Microascales</taxon>
        <taxon>Microascaceae</taxon>
        <taxon>Lomentospora</taxon>
    </lineage>
</organism>
<evidence type="ECO:0000313" key="2">
    <source>
        <dbReference type="EMBL" id="PKS05728.1"/>
    </source>
</evidence>
<proteinExistence type="predicted"/>
<dbReference type="EMBL" id="NLAX01001139">
    <property type="protein sequence ID" value="PKS05728.1"/>
    <property type="molecule type" value="Genomic_DNA"/>
</dbReference>
<dbReference type="SUPFAM" id="SSF53335">
    <property type="entry name" value="S-adenosyl-L-methionine-dependent methyltransferases"/>
    <property type="match status" value="1"/>
</dbReference>